<keyword evidence="2" id="KW-0479">Metal-binding</keyword>
<dbReference type="FunFam" id="3.30.160.60:FF:000045">
    <property type="entry name" value="ZFP69 zinc finger protein B"/>
    <property type="match status" value="1"/>
</dbReference>
<evidence type="ECO:0000259" key="11">
    <source>
        <dbReference type="PROSITE" id="PS50157"/>
    </source>
</evidence>
<dbReference type="PROSITE" id="PS50157">
    <property type="entry name" value="ZINC_FINGER_C2H2_2"/>
    <property type="match status" value="3"/>
</dbReference>
<dbReference type="FunFam" id="3.30.160.60:FF:000912">
    <property type="entry name" value="Zinc finger protein 660"/>
    <property type="match status" value="1"/>
</dbReference>
<dbReference type="FunFam" id="3.30.160.60:FF:000358">
    <property type="entry name" value="zinc finger protein 24"/>
    <property type="match status" value="1"/>
</dbReference>
<feature type="compositionally biased region" description="Basic and acidic residues" evidence="10">
    <location>
        <begin position="120"/>
        <end position="131"/>
    </location>
</feature>
<organism evidence="12 13">
    <name type="scientific">Anguilla anguilla</name>
    <name type="common">European freshwater eel</name>
    <name type="synonym">Muraena anguilla</name>
    <dbReference type="NCBI Taxonomy" id="7936"/>
    <lineage>
        <taxon>Eukaryota</taxon>
        <taxon>Metazoa</taxon>
        <taxon>Chordata</taxon>
        <taxon>Craniata</taxon>
        <taxon>Vertebrata</taxon>
        <taxon>Euteleostomi</taxon>
        <taxon>Actinopterygii</taxon>
        <taxon>Neopterygii</taxon>
        <taxon>Teleostei</taxon>
        <taxon>Anguilliformes</taxon>
        <taxon>Anguillidae</taxon>
        <taxon>Anguilla</taxon>
    </lineage>
</organism>
<dbReference type="InterPro" id="IPR036236">
    <property type="entry name" value="Znf_C2H2_sf"/>
</dbReference>
<dbReference type="GO" id="GO:0008270">
    <property type="term" value="F:zinc ion binding"/>
    <property type="evidence" value="ECO:0007669"/>
    <property type="project" value="UniProtKB-KW"/>
</dbReference>
<gene>
    <name evidence="12" type="ORF">ANANG_G00113080</name>
</gene>
<accession>A0A9D3S258</accession>
<evidence type="ECO:0000256" key="9">
    <source>
        <dbReference type="SAM" id="Coils"/>
    </source>
</evidence>
<evidence type="ECO:0000256" key="3">
    <source>
        <dbReference type="ARBA" id="ARBA00022737"/>
    </source>
</evidence>
<dbReference type="PANTHER" id="PTHR23226:SF416">
    <property type="entry name" value="FI01424P"/>
    <property type="match status" value="1"/>
</dbReference>
<dbReference type="PROSITE" id="PS00028">
    <property type="entry name" value="ZINC_FINGER_C2H2_1"/>
    <property type="match status" value="3"/>
</dbReference>
<evidence type="ECO:0000313" key="12">
    <source>
        <dbReference type="EMBL" id="KAG5849641.1"/>
    </source>
</evidence>
<proteinExistence type="predicted"/>
<dbReference type="SMART" id="SM00355">
    <property type="entry name" value="ZnF_C2H2"/>
    <property type="match status" value="3"/>
</dbReference>
<evidence type="ECO:0000256" key="1">
    <source>
        <dbReference type="ARBA" id="ARBA00004123"/>
    </source>
</evidence>
<dbReference type="GO" id="GO:0005634">
    <property type="term" value="C:nucleus"/>
    <property type="evidence" value="ECO:0007669"/>
    <property type="project" value="UniProtKB-SubCell"/>
</dbReference>
<keyword evidence="9" id="KW-0175">Coiled coil</keyword>
<dbReference type="AlphaFoldDB" id="A0A9D3S258"/>
<comment type="subcellular location">
    <subcellularLocation>
        <location evidence="1">Nucleus</location>
    </subcellularLocation>
</comment>
<evidence type="ECO:0000256" key="7">
    <source>
        <dbReference type="ARBA" id="ARBA00023242"/>
    </source>
</evidence>
<feature type="domain" description="C2H2-type" evidence="11">
    <location>
        <begin position="516"/>
        <end position="543"/>
    </location>
</feature>
<reference evidence="12" key="1">
    <citation type="submission" date="2021-01" db="EMBL/GenBank/DDBJ databases">
        <title>A chromosome-scale assembly of European eel, Anguilla anguilla.</title>
        <authorList>
            <person name="Henkel C."/>
            <person name="Jong-Raadsen S.A."/>
            <person name="Dufour S."/>
            <person name="Weltzien F.-A."/>
            <person name="Palstra A.P."/>
            <person name="Pelster B."/>
            <person name="Spaink H.P."/>
            <person name="Van Den Thillart G.E."/>
            <person name="Jansen H."/>
            <person name="Zahm M."/>
            <person name="Klopp C."/>
            <person name="Cedric C."/>
            <person name="Louis A."/>
            <person name="Berthelot C."/>
            <person name="Parey E."/>
            <person name="Roest Crollius H."/>
            <person name="Montfort J."/>
            <person name="Robinson-Rechavi M."/>
            <person name="Bucao C."/>
            <person name="Bouchez O."/>
            <person name="Gislard M."/>
            <person name="Lluch J."/>
            <person name="Milhes M."/>
            <person name="Lampietro C."/>
            <person name="Lopez Roques C."/>
            <person name="Donnadieu C."/>
            <person name="Braasch I."/>
            <person name="Desvignes T."/>
            <person name="Postlethwait J."/>
            <person name="Bobe J."/>
            <person name="Guiguen Y."/>
            <person name="Dirks R."/>
        </authorList>
    </citation>
    <scope>NUCLEOTIDE SEQUENCE</scope>
    <source>
        <strain evidence="12">Tag_6206</strain>
        <tissue evidence="12">Liver</tissue>
    </source>
</reference>
<dbReference type="SUPFAM" id="SSF57667">
    <property type="entry name" value="beta-beta-alpha zinc fingers"/>
    <property type="match status" value="2"/>
</dbReference>
<dbReference type="GO" id="GO:0000981">
    <property type="term" value="F:DNA-binding transcription factor activity, RNA polymerase II-specific"/>
    <property type="evidence" value="ECO:0007669"/>
    <property type="project" value="TreeGrafter"/>
</dbReference>
<feature type="compositionally biased region" description="Basic and acidic residues" evidence="10">
    <location>
        <begin position="172"/>
        <end position="193"/>
    </location>
</feature>
<feature type="compositionally biased region" description="Basic and acidic residues" evidence="10">
    <location>
        <begin position="305"/>
        <end position="317"/>
    </location>
</feature>
<dbReference type="Proteomes" id="UP001044222">
    <property type="component" value="Unassembled WGS sequence"/>
</dbReference>
<evidence type="ECO:0000256" key="2">
    <source>
        <dbReference type="ARBA" id="ARBA00022723"/>
    </source>
</evidence>
<dbReference type="InterPro" id="IPR013087">
    <property type="entry name" value="Znf_C2H2_type"/>
</dbReference>
<evidence type="ECO:0000256" key="6">
    <source>
        <dbReference type="ARBA" id="ARBA00023125"/>
    </source>
</evidence>
<sequence length="603" mass="65403">MSRQHLKAETLQRGSRDGAQTLANMSDAILTFQVQLSAVMETVLKSAMYEITRLVEDSFLEEVARSKQEVEALRQRLQWSESRHRERESGGRARCLDCGRVGVSSEESEDPPSGTLSGVEEGRGLKQEKALEGSWSSCSVGGSNPGPLSALEEEATPSPVRELDTSSTAPSDLDRDRPDSLLKEEVEELHDITGGDDIQGTWLPCAEGEGLLGAEADPPPPLSKGCAEPEWSPAVGQDTAPSSGSLLPERQSSRPRGGEACGAYESEAGQEAAARRLGLAGPQRCGPRRSDPDSQRVTWTTFKLGDSHAEAEGRGLCERVLQAGADFPQEKSQSDALANHTLQPANDGPPTARPLSAQPPSAFSDAAPVKQEVEAQPGWGERAGGGIYPQPRRQGAESRAQTGRDPPTLQNRVRHHEQFPQTVTSQPKPQGCGPSGRHTQTRVTDRTAAVTHSSAAADRGVCSSYSKAFVASKNAQTHARAFTGERRLGPVHFGKSGSPLIGVRSHLRPNMERTVHSCTQCGKTFSHFSHLKAHQQTHTGERPFCCTLCGRSFTKLSNLKAHRRVHTGERPYNCTDCGKRFTQKCNLKRHQRIHTAERLFSCK</sequence>
<evidence type="ECO:0000256" key="5">
    <source>
        <dbReference type="ARBA" id="ARBA00022833"/>
    </source>
</evidence>
<evidence type="ECO:0000313" key="13">
    <source>
        <dbReference type="Proteomes" id="UP001044222"/>
    </source>
</evidence>
<keyword evidence="13" id="KW-1185">Reference proteome</keyword>
<evidence type="ECO:0000256" key="10">
    <source>
        <dbReference type="SAM" id="MobiDB-lite"/>
    </source>
</evidence>
<evidence type="ECO:0000256" key="8">
    <source>
        <dbReference type="PROSITE-ProRule" id="PRU00042"/>
    </source>
</evidence>
<keyword evidence="7" id="KW-0539">Nucleus</keyword>
<dbReference type="GO" id="GO:0000978">
    <property type="term" value="F:RNA polymerase II cis-regulatory region sequence-specific DNA binding"/>
    <property type="evidence" value="ECO:0007669"/>
    <property type="project" value="TreeGrafter"/>
</dbReference>
<feature type="domain" description="C2H2-type" evidence="11">
    <location>
        <begin position="544"/>
        <end position="571"/>
    </location>
</feature>
<keyword evidence="6" id="KW-0238">DNA-binding</keyword>
<keyword evidence="3" id="KW-0677">Repeat</keyword>
<dbReference type="EMBL" id="JAFIRN010000005">
    <property type="protein sequence ID" value="KAG5849641.1"/>
    <property type="molecule type" value="Genomic_DNA"/>
</dbReference>
<dbReference type="Pfam" id="PF00096">
    <property type="entry name" value="zf-C2H2"/>
    <property type="match status" value="3"/>
</dbReference>
<feature type="compositionally biased region" description="Polar residues" evidence="10">
    <location>
        <begin position="419"/>
        <end position="428"/>
    </location>
</feature>
<dbReference type="Gene3D" id="3.30.160.60">
    <property type="entry name" value="Classic Zinc Finger"/>
    <property type="match status" value="3"/>
</dbReference>
<protein>
    <recommendedName>
        <fullName evidence="11">C2H2-type domain-containing protein</fullName>
    </recommendedName>
</protein>
<keyword evidence="5" id="KW-0862">Zinc</keyword>
<evidence type="ECO:0000256" key="4">
    <source>
        <dbReference type="ARBA" id="ARBA00022771"/>
    </source>
</evidence>
<dbReference type="PANTHER" id="PTHR23226">
    <property type="entry name" value="ZINC FINGER AND SCAN DOMAIN-CONTAINING"/>
    <property type="match status" value="1"/>
</dbReference>
<keyword evidence="4 8" id="KW-0863">Zinc-finger</keyword>
<name>A0A9D3S258_ANGAN</name>
<feature type="compositionally biased region" description="Polar residues" evidence="10">
    <location>
        <begin position="334"/>
        <end position="344"/>
    </location>
</feature>
<comment type="caution">
    <text evidence="12">The sequence shown here is derived from an EMBL/GenBank/DDBJ whole genome shotgun (WGS) entry which is preliminary data.</text>
</comment>
<feature type="domain" description="C2H2-type" evidence="11">
    <location>
        <begin position="572"/>
        <end position="599"/>
    </location>
</feature>
<feature type="coiled-coil region" evidence="9">
    <location>
        <begin position="56"/>
        <end position="83"/>
    </location>
</feature>
<feature type="region of interest" description="Disordered" evidence="10">
    <location>
        <begin position="101"/>
        <end position="441"/>
    </location>
</feature>